<name>A0A9N7V334_PLEPL</name>
<comment type="caution">
    <text evidence="1">The sequence shown here is derived from an EMBL/GenBank/DDBJ whole genome shotgun (WGS) entry which is preliminary data.</text>
</comment>
<dbReference type="EMBL" id="CADEAL010003413">
    <property type="protein sequence ID" value="CAB1444605.1"/>
    <property type="molecule type" value="Genomic_DNA"/>
</dbReference>
<evidence type="ECO:0000313" key="2">
    <source>
        <dbReference type="Proteomes" id="UP001153269"/>
    </source>
</evidence>
<dbReference type="Proteomes" id="UP001153269">
    <property type="component" value="Unassembled WGS sequence"/>
</dbReference>
<gene>
    <name evidence="1" type="ORF">PLEPLA_LOCUS32321</name>
</gene>
<proteinExistence type="predicted"/>
<sequence length="112" mass="12367">MHRVALKCRQQRGHRRLHRAASTAVRVSIQELLMSTRSSVFTRLAPSRARCCVFLEFGLLWSQPIGGRPPRAVPAPPAPCRGASQTNPRVSIKHLYPSCPGVNQTSVSELRG</sequence>
<keyword evidence="2" id="KW-1185">Reference proteome</keyword>
<reference evidence="1" key="1">
    <citation type="submission" date="2020-03" db="EMBL/GenBank/DDBJ databases">
        <authorList>
            <person name="Weist P."/>
        </authorList>
    </citation>
    <scope>NUCLEOTIDE SEQUENCE</scope>
</reference>
<organism evidence="1 2">
    <name type="scientific">Pleuronectes platessa</name>
    <name type="common">European plaice</name>
    <dbReference type="NCBI Taxonomy" id="8262"/>
    <lineage>
        <taxon>Eukaryota</taxon>
        <taxon>Metazoa</taxon>
        <taxon>Chordata</taxon>
        <taxon>Craniata</taxon>
        <taxon>Vertebrata</taxon>
        <taxon>Euteleostomi</taxon>
        <taxon>Actinopterygii</taxon>
        <taxon>Neopterygii</taxon>
        <taxon>Teleostei</taxon>
        <taxon>Neoteleostei</taxon>
        <taxon>Acanthomorphata</taxon>
        <taxon>Carangaria</taxon>
        <taxon>Pleuronectiformes</taxon>
        <taxon>Pleuronectoidei</taxon>
        <taxon>Pleuronectidae</taxon>
        <taxon>Pleuronectes</taxon>
    </lineage>
</organism>
<evidence type="ECO:0000313" key="1">
    <source>
        <dbReference type="EMBL" id="CAB1444605.1"/>
    </source>
</evidence>
<dbReference type="AlphaFoldDB" id="A0A9N7V334"/>
<accession>A0A9N7V334</accession>
<protein>
    <submittedName>
        <fullName evidence="1">Uncharacterized protein</fullName>
    </submittedName>
</protein>